<feature type="transmembrane region" description="Helical" evidence="9">
    <location>
        <begin position="123"/>
        <end position="142"/>
    </location>
</feature>
<evidence type="ECO:0000256" key="4">
    <source>
        <dbReference type="ARBA" id="ARBA00022519"/>
    </source>
</evidence>
<evidence type="ECO:0000256" key="9">
    <source>
        <dbReference type="SAM" id="Phobius"/>
    </source>
</evidence>
<dbReference type="AlphaFoldDB" id="A0A3M8PAD4"/>
<proteinExistence type="inferred from homology"/>
<evidence type="ECO:0000256" key="2">
    <source>
        <dbReference type="ARBA" id="ARBA00022448"/>
    </source>
</evidence>
<evidence type="ECO:0000313" key="11">
    <source>
        <dbReference type="EMBL" id="RNF40200.1"/>
    </source>
</evidence>
<dbReference type="PANTHER" id="PTHR35011">
    <property type="entry name" value="2,3-DIKETO-L-GULONATE TRAP TRANSPORTER SMALL PERMEASE PROTEIN YIAM"/>
    <property type="match status" value="1"/>
</dbReference>
<dbReference type="GO" id="GO:0015740">
    <property type="term" value="P:C4-dicarboxylate transport"/>
    <property type="evidence" value="ECO:0007669"/>
    <property type="project" value="TreeGrafter"/>
</dbReference>
<comment type="subcellular location">
    <subcellularLocation>
        <location evidence="1">Cell inner membrane</location>
        <topology evidence="1">Multi-pass membrane protein</topology>
    </subcellularLocation>
</comment>
<dbReference type="InterPro" id="IPR007387">
    <property type="entry name" value="TRAP_DctQ"/>
</dbReference>
<dbReference type="InterPro" id="IPR055348">
    <property type="entry name" value="DctQ"/>
</dbReference>
<dbReference type="Pfam" id="PF04290">
    <property type="entry name" value="DctQ"/>
    <property type="match status" value="1"/>
</dbReference>
<keyword evidence="2" id="KW-0813">Transport</keyword>
<dbReference type="Proteomes" id="UP000275473">
    <property type="component" value="Unassembled WGS sequence"/>
</dbReference>
<dbReference type="OrthoDB" id="4964541at2"/>
<keyword evidence="12" id="KW-1185">Reference proteome</keyword>
<reference evidence="11 12" key="1">
    <citation type="journal article" date="2018" name="Int. J. Syst. Evol. Microbiol.">
        <title>Planococcus salinus sp. nov., a moderately halophilic bacterium isolated from a saline-alkali soil.</title>
        <authorList>
            <person name="Gan L."/>
        </authorList>
    </citation>
    <scope>NUCLEOTIDE SEQUENCE [LARGE SCALE GENOMIC DNA]</scope>
    <source>
        <strain evidence="11 12">LCB217</strain>
    </source>
</reference>
<evidence type="ECO:0000256" key="1">
    <source>
        <dbReference type="ARBA" id="ARBA00004429"/>
    </source>
</evidence>
<sequence length="163" mass="18252">MKFLNYLEEVILFISFLVMTIIAFSNIVSRNLINISLSFTEEITINLFVLLTFVGTAAGVRRYAHLGFTLLFDRMNRGIKKALVVFSALMGLLLFGVLLWYGIQMVQFQMDMGQKTPSLGWPQWVLSSALPAGAFLCVIRTIQVCVEELKSMGSGKLEGDETL</sequence>
<organism evidence="11 12">
    <name type="scientific">Planococcus salinus</name>
    <dbReference type="NCBI Taxonomy" id="1848460"/>
    <lineage>
        <taxon>Bacteria</taxon>
        <taxon>Bacillati</taxon>
        <taxon>Bacillota</taxon>
        <taxon>Bacilli</taxon>
        <taxon>Bacillales</taxon>
        <taxon>Caryophanaceae</taxon>
        <taxon>Planococcus</taxon>
    </lineage>
</organism>
<gene>
    <name evidence="11" type="ORF">EEX84_06055</name>
</gene>
<evidence type="ECO:0000259" key="10">
    <source>
        <dbReference type="Pfam" id="PF04290"/>
    </source>
</evidence>
<dbReference type="PANTHER" id="PTHR35011:SF2">
    <property type="entry name" value="2,3-DIKETO-L-GULONATE TRAP TRANSPORTER SMALL PERMEASE PROTEIN YIAM"/>
    <property type="match status" value="1"/>
</dbReference>
<evidence type="ECO:0000256" key="7">
    <source>
        <dbReference type="ARBA" id="ARBA00023136"/>
    </source>
</evidence>
<feature type="domain" description="Tripartite ATP-independent periplasmic transporters DctQ component" evidence="10">
    <location>
        <begin position="19"/>
        <end position="149"/>
    </location>
</feature>
<keyword evidence="6 9" id="KW-1133">Transmembrane helix</keyword>
<feature type="transmembrane region" description="Helical" evidence="9">
    <location>
        <begin position="7"/>
        <end position="28"/>
    </location>
</feature>
<evidence type="ECO:0000256" key="3">
    <source>
        <dbReference type="ARBA" id="ARBA00022475"/>
    </source>
</evidence>
<comment type="caution">
    <text evidence="11">The sequence shown here is derived from an EMBL/GenBank/DDBJ whole genome shotgun (WGS) entry which is preliminary data.</text>
</comment>
<dbReference type="GO" id="GO:0022857">
    <property type="term" value="F:transmembrane transporter activity"/>
    <property type="evidence" value="ECO:0007669"/>
    <property type="project" value="TreeGrafter"/>
</dbReference>
<accession>A0A3M8PAD4</accession>
<evidence type="ECO:0000256" key="5">
    <source>
        <dbReference type="ARBA" id="ARBA00022692"/>
    </source>
</evidence>
<evidence type="ECO:0000256" key="6">
    <source>
        <dbReference type="ARBA" id="ARBA00022989"/>
    </source>
</evidence>
<keyword evidence="4" id="KW-0997">Cell inner membrane</keyword>
<evidence type="ECO:0000256" key="8">
    <source>
        <dbReference type="ARBA" id="ARBA00038436"/>
    </source>
</evidence>
<keyword evidence="7 9" id="KW-0472">Membrane</keyword>
<keyword evidence="3" id="KW-1003">Cell membrane</keyword>
<dbReference type="RefSeq" id="WP_123164709.1">
    <property type="nucleotide sequence ID" value="NZ_RIAX01000003.1"/>
</dbReference>
<evidence type="ECO:0000313" key="12">
    <source>
        <dbReference type="Proteomes" id="UP000275473"/>
    </source>
</evidence>
<protein>
    <submittedName>
        <fullName evidence="11">TRAP transporter small permease</fullName>
    </submittedName>
</protein>
<name>A0A3M8PAD4_9BACL</name>
<feature type="transmembrane region" description="Helical" evidence="9">
    <location>
        <begin position="43"/>
        <end position="61"/>
    </location>
</feature>
<keyword evidence="5 9" id="KW-0812">Transmembrane</keyword>
<dbReference type="EMBL" id="RIAX01000003">
    <property type="protein sequence ID" value="RNF40200.1"/>
    <property type="molecule type" value="Genomic_DNA"/>
</dbReference>
<comment type="similarity">
    <text evidence="8">Belongs to the TRAP transporter small permease family.</text>
</comment>
<feature type="transmembrane region" description="Helical" evidence="9">
    <location>
        <begin position="82"/>
        <end position="103"/>
    </location>
</feature>
<dbReference type="GO" id="GO:0005886">
    <property type="term" value="C:plasma membrane"/>
    <property type="evidence" value="ECO:0007669"/>
    <property type="project" value="UniProtKB-SubCell"/>
</dbReference>